<protein>
    <submittedName>
        <fullName evidence="1">Uncharacterized protein</fullName>
    </submittedName>
</protein>
<dbReference type="EMBL" id="WEGK01000012">
    <property type="protein sequence ID" value="MQY22281.1"/>
    <property type="molecule type" value="Genomic_DNA"/>
</dbReference>
<dbReference type="RefSeq" id="WP_227833872.1">
    <property type="nucleotide sequence ID" value="NZ_WEGK01000012.1"/>
</dbReference>
<evidence type="ECO:0000313" key="2">
    <source>
        <dbReference type="Proteomes" id="UP000438448"/>
    </source>
</evidence>
<comment type="caution">
    <text evidence="1">The sequence shown here is derived from an EMBL/GenBank/DDBJ whole genome shotgun (WGS) entry which is preliminary data.</text>
</comment>
<proteinExistence type="predicted"/>
<keyword evidence="2" id="KW-1185">Reference proteome</keyword>
<sequence length="112" mass="12621">MRWIREYYADEGIWLLMEIGDDGWPNRQVELRGADGEPVAAAALAEVSHARDHGGIGAVRAYEHRYGALAEGSVEEWDVRADALGRMDGREFETVWAMARRAIERRGDAYLS</sequence>
<name>A0A7K0D9P1_9NOCA</name>
<dbReference type="Proteomes" id="UP000438448">
    <property type="component" value="Unassembled WGS sequence"/>
</dbReference>
<accession>A0A7K0D9P1</accession>
<reference evidence="1 2" key="1">
    <citation type="submission" date="2019-10" db="EMBL/GenBank/DDBJ databases">
        <title>Nocardia macrotermitis sp. nov. and Nocardia aurantia sp. nov., isolated from the gut of fungus growing-termite Macrotermes natalensis.</title>
        <authorList>
            <person name="Benndorf R."/>
            <person name="Schwitalla J."/>
            <person name="Martin K."/>
            <person name="De Beer W."/>
            <person name="Kaster A.-K."/>
            <person name="Vollmers J."/>
            <person name="Poulsen M."/>
            <person name="Beemelmanns C."/>
        </authorList>
    </citation>
    <scope>NUCLEOTIDE SEQUENCE [LARGE SCALE GENOMIC DNA]</scope>
    <source>
        <strain evidence="1 2">RB20</strain>
    </source>
</reference>
<evidence type="ECO:0000313" key="1">
    <source>
        <dbReference type="EMBL" id="MQY22281.1"/>
    </source>
</evidence>
<organism evidence="1 2">
    <name type="scientific">Nocardia macrotermitis</name>
    <dbReference type="NCBI Taxonomy" id="2585198"/>
    <lineage>
        <taxon>Bacteria</taxon>
        <taxon>Bacillati</taxon>
        <taxon>Actinomycetota</taxon>
        <taxon>Actinomycetes</taxon>
        <taxon>Mycobacteriales</taxon>
        <taxon>Nocardiaceae</taxon>
        <taxon>Nocardia</taxon>
    </lineage>
</organism>
<gene>
    <name evidence="1" type="ORF">NRB20_53960</name>
</gene>
<dbReference type="AlphaFoldDB" id="A0A7K0D9P1"/>